<name>A0ABT2K771_9RHOB</name>
<evidence type="ECO:0000256" key="6">
    <source>
        <dbReference type="ARBA" id="ARBA00022741"/>
    </source>
</evidence>
<comment type="function">
    <text evidence="10">Catalyzes the transfer of pyrophosphate from adenosine triphosphate (ATP) to 6-hydroxymethyl-7,8-dihydropterin, an enzymatic step in folate biosynthesis pathway.</text>
</comment>
<evidence type="ECO:0000256" key="8">
    <source>
        <dbReference type="ARBA" id="ARBA00022840"/>
    </source>
</evidence>
<evidence type="ECO:0000256" key="12">
    <source>
        <dbReference type="ARBA" id="ARBA00033413"/>
    </source>
</evidence>
<keyword evidence="5 14" id="KW-0808">Transferase</keyword>
<dbReference type="InterPro" id="IPR000550">
    <property type="entry name" value="Hppk"/>
</dbReference>
<dbReference type="PANTHER" id="PTHR43071">
    <property type="entry name" value="2-AMINO-4-HYDROXY-6-HYDROXYMETHYLDIHYDROPTERIDINE PYROPHOSPHOKINASE"/>
    <property type="match status" value="1"/>
</dbReference>
<protein>
    <recommendedName>
        <fullName evidence="4">2-amino-4-hydroxy-6-hydroxymethyldihydropteridine pyrophosphokinase</fullName>
        <ecNumber evidence="3">2.7.6.3</ecNumber>
    </recommendedName>
    <alternativeName>
        <fullName evidence="11">6-hydroxymethyl-7,8-dihydropterin pyrophosphokinase</fullName>
    </alternativeName>
    <alternativeName>
        <fullName evidence="12">7,8-dihydro-6-hydroxymethylpterin-pyrophosphokinase</fullName>
    </alternativeName>
</protein>
<keyword evidence="6" id="KW-0547">Nucleotide-binding</keyword>
<comment type="pathway">
    <text evidence="1">Cofactor biosynthesis; tetrahydrofolate biosynthesis; 2-amino-4-hydroxy-6-hydroxymethyl-7,8-dihydropteridine diphosphate from 7,8-dihydroneopterin triphosphate: step 4/4.</text>
</comment>
<evidence type="ECO:0000256" key="4">
    <source>
        <dbReference type="ARBA" id="ARBA00016218"/>
    </source>
</evidence>
<evidence type="ECO:0000313" key="14">
    <source>
        <dbReference type="EMBL" id="MCT4331715.1"/>
    </source>
</evidence>
<organism evidence="14 15">
    <name type="scientific">Paracoccus maritimus</name>
    <dbReference type="NCBI Taxonomy" id="2933292"/>
    <lineage>
        <taxon>Bacteria</taxon>
        <taxon>Pseudomonadati</taxon>
        <taxon>Pseudomonadota</taxon>
        <taxon>Alphaproteobacteria</taxon>
        <taxon>Rhodobacterales</taxon>
        <taxon>Paracoccaceae</taxon>
        <taxon>Paracoccus</taxon>
    </lineage>
</organism>
<evidence type="ECO:0000256" key="1">
    <source>
        <dbReference type="ARBA" id="ARBA00005051"/>
    </source>
</evidence>
<evidence type="ECO:0000259" key="13">
    <source>
        <dbReference type="Pfam" id="PF01288"/>
    </source>
</evidence>
<dbReference type="EC" id="2.7.6.3" evidence="3"/>
<dbReference type="SUPFAM" id="SSF55083">
    <property type="entry name" value="6-hydroxymethyl-7,8-dihydropterin pyrophosphokinase, HPPK"/>
    <property type="match status" value="1"/>
</dbReference>
<dbReference type="GO" id="GO:0003848">
    <property type="term" value="F:2-amino-4-hydroxy-6-hydroxymethyldihydropteridine diphosphokinase activity"/>
    <property type="evidence" value="ECO:0007669"/>
    <property type="project" value="UniProtKB-EC"/>
</dbReference>
<keyword evidence="8" id="KW-0067">ATP-binding</keyword>
<evidence type="ECO:0000256" key="2">
    <source>
        <dbReference type="ARBA" id="ARBA00005810"/>
    </source>
</evidence>
<sequence length="198" mass="21394">MRKLSFGIICLGANLPSSDLGASETLQSAVGILHTEPDISITAVSRIWRTPAYPPGSGPDYANAAALIRTALQPEDLLARLHAIEARAGRDRSTGRWSARVLDLDLIALDDLVLPDPQTHRHWTGLDPERQRREAPDRLILPHPRMQDRGFVLAPLAEIAPDWQHPVTGRSVVQMLCALPPDALAGMAPMTAGTATSA</sequence>
<dbReference type="RefSeq" id="WP_260275587.1">
    <property type="nucleotide sequence ID" value="NZ_JANAVZ010000001.1"/>
</dbReference>
<dbReference type="InterPro" id="IPR035907">
    <property type="entry name" value="Hppk_sf"/>
</dbReference>
<evidence type="ECO:0000313" key="15">
    <source>
        <dbReference type="Proteomes" id="UP001320702"/>
    </source>
</evidence>
<comment type="similarity">
    <text evidence="2">Belongs to the HPPK family.</text>
</comment>
<dbReference type="EMBL" id="JANAVZ010000001">
    <property type="protein sequence ID" value="MCT4331715.1"/>
    <property type="molecule type" value="Genomic_DNA"/>
</dbReference>
<evidence type="ECO:0000256" key="10">
    <source>
        <dbReference type="ARBA" id="ARBA00029409"/>
    </source>
</evidence>
<reference evidence="14 15" key="1">
    <citation type="submission" date="2022-04" db="EMBL/GenBank/DDBJ databases">
        <title>Paracoccus sp. YLB-12 draft genome sequence.</title>
        <authorList>
            <person name="Yu L."/>
        </authorList>
    </citation>
    <scope>NUCLEOTIDE SEQUENCE [LARGE SCALE GENOMIC DNA]</scope>
    <source>
        <strain evidence="14 15">YLB-12</strain>
    </source>
</reference>
<dbReference type="CDD" id="cd00483">
    <property type="entry name" value="HPPK"/>
    <property type="match status" value="1"/>
</dbReference>
<feature type="domain" description="7,8-dihydro-6-hydroxymethylpterin-pyrophosphokinase" evidence="13">
    <location>
        <begin position="9"/>
        <end position="161"/>
    </location>
</feature>
<proteinExistence type="inferred from homology"/>
<gene>
    <name evidence="14" type="primary">folK</name>
    <name evidence="14" type="ORF">MU516_02395</name>
</gene>
<dbReference type="NCBIfam" id="TIGR01498">
    <property type="entry name" value="folK"/>
    <property type="match status" value="1"/>
</dbReference>
<dbReference type="PANTHER" id="PTHR43071:SF1">
    <property type="entry name" value="2-AMINO-4-HYDROXY-6-HYDROXYMETHYLDIHYDROPTERIDINE PYROPHOSPHOKINASE"/>
    <property type="match status" value="1"/>
</dbReference>
<comment type="caution">
    <text evidence="14">The sequence shown here is derived from an EMBL/GenBank/DDBJ whole genome shotgun (WGS) entry which is preliminary data.</text>
</comment>
<dbReference type="Pfam" id="PF01288">
    <property type="entry name" value="HPPK"/>
    <property type="match status" value="1"/>
</dbReference>
<evidence type="ECO:0000256" key="7">
    <source>
        <dbReference type="ARBA" id="ARBA00022777"/>
    </source>
</evidence>
<evidence type="ECO:0000256" key="3">
    <source>
        <dbReference type="ARBA" id="ARBA00013253"/>
    </source>
</evidence>
<keyword evidence="7" id="KW-0418">Kinase</keyword>
<keyword evidence="15" id="KW-1185">Reference proteome</keyword>
<evidence type="ECO:0000256" key="11">
    <source>
        <dbReference type="ARBA" id="ARBA00029766"/>
    </source>
</evidence>
<accession>A0ABT2K771</accession>
<evidence type="ECO:0000256" key="9">
    <source>
        <dbReference type="ARBA" id="ARBA00022909"/>
    </source>
</evidence>
<dbReference type="Proteomes" id="UP001320702">
    <property type="component" value="Unassembled WGS sequence"/>
</dbReference>
<evidence type="ECO:0000256" key="5">
    <source>
        <dbReference type="ARBA" id="ARBA00022679"/>
    </source>
</evidence>
<keyword evidence="9" id="KW-0289">Folate biosynthesis</keyword>
<dbReference type="Gene3D" id="3.30.70.560">
    <property type="entry name" value="7,8-Dihydro-6-hydroxymethylpterin-pyrophosphokinase HPPK"/>
    <property type="match status" value="1"/>
</dbReference>